<evidence type="ECO:0000313" key="6">
    <source>
        <dbReference type="EMBL" id="QED37508.1"/>
    </source>
</evidence>
<sequence>MEGFRIYDHKTVAGLIVKRDGESKFGEKLSFVSSFEEIEKSDAQYVLFGIPEDIGVRANSGKPGTSLAWNACLKALLNVQANQYTNPENVILLGEIDCSNAMEKSGNLGEEDPNYLAKLGDQVGKIDEVVSNVVSAIVRAGKIPVIIGGGHNNAYGNIKGTSLAIKSPLNVINIDAHSDLRKMDHRHSGNGFSYARHENFLGKYRVFGIHQNYTPDYIFKELDASSTDQYHLFEHLLLKSSAEINKAFKEELNFTAQEEFGLELDCDAISKFPSSAQSPTGFSFTMVRNFISLASQEENIKYFHICEAAPTPSTELEVGKALSYMVTDFIKPR</sequence>
<keyword evidence="1" id="KW-0479">Metal-binding</keyword>
<evidence type="ECO:0000256" key="5">
    <source>
        <dbReference type="PROSITE-ProRule" id="PRU00742"/>
    </source>
</evidence>
<evidence type="ECO:0000256" key="3">
    <source>
        <dbReference type="ARBA" id="ARBA00022808"/>
    </source>
</evidence>
<evidence type="ECO:0000313" key="7">
    <source>
        <dbReference type="Proteomes" id="UP000321954"/>
    </source>
</evidence>
<dbReference type="GO" id="GO:0046872">
    <property type="term" value="F:metal ion binding"/>
    <property type="evidence" value="ECO:0007669"/>
    <property type="project" value="UniProtKB-KW"/>
</dbReference>
<keyword evidence="7" id="KW-1185">Reference proteome</keyword>
<dbReference type="GO" id="GO:0033389">
    <property type="term" value="P:putrescine biosynthetic process from arginine, via agmatine"/>
    <property type="evidence" value="ECO:0007669"/>
    <property type="project" value="TreeGrafter"/>
</dbReference>
<dbReference type="InterPro" id="IPR023696">
    <property type="entry name" value="Ureohydrolase_dom_sf"/>
</dbReference>
<dbReference type="KEGG" id="anp:FK178_07130"/>
<protein>
    <submittedName>
        <fullName evidence="6">Formimidoylglutamase</fullName>
    </submittedName>
</protein>
<dbReference type="AlphaFoldDB" id="A0A5B8YK19"/>
<dbReference type="RefSeq" id="WP_146832768.1">
    <property type="nucleotide sequence ID" value="NZ_CP042476.1"/>
</dbReference>
<evidence type="ECO:0000256" key="2">
    <source>
        <dbReference type="ARBA" id="ARBA00022801"/>
    </source>
</evidence>
<dbReference type="PANTHER" id="PTHR11358:SF35">
    <property type="entry name" value="FORMIMIDOYLGLUTAMASE"/>
    <property type="match status" value="1"/>
</dbReference>
<dbReference type="Pfam" id="PF00491">
    <property type="entry name" value="Arginase"/>
    <property type="match status" value="1"/>
</dbReference>
<proteinExistence type="inferred from homology"/>
<keyword evidence="2" id="KW-0378">Hydrolase</keyword>
<dbReference type="OrthoDB" id="9788689at2"/>
<organism evidence="6 7">
    <name type="scientific">Antarcticibacterium arcticum</name>
    <dbReference type="NCBI Taxonomy" id="2585771"/>
    <lineage>
        <taxon>Bacteria</taxon>
        <taxon>Pseudomonadati</taxon>
        <taxon>Bacteroidota</taxon>
        <taxon>Flavobacteriia</taxon>
        <taxon>Flavobacteriales</taxon>
        <taxon>Flavobacteriaceae</taxon>
        <taxon>Antarcticibacterium</taxon>
    </lineage>
</organism>
<dbReference type="GO" id="GO:0006547">
    <property type="term" value="P:L-histidine metabolic process"/>
    <property type="evidence" value="ECO:0007669"/>
    <property type="project" value="UniProtKB-KW"/>
</dbReference>
<keyword evidence="3" id="KW-0369">Histidine metabolism</keyword>
<dbReference type="PROSITE" id="PS51409">
    <property type="entry name" value="ARGINASE_2"/>
    <property type="match status" value="1"/>
</dbReference>
<dbReference type="SUPFAM" id="SSF52768">
    <property type="entry name" value="Arginase/deacetylase"/>
    <property type="match status" value="1"/>
</dbReference>
<accession>A0A5B8YK19</accession>
<evidence type="ECO:0000256" key="4">
    <source>
        <dbReference type="ARBA" id="ARBA00023211"/>
    </source>
</evidence>
<evidence type="ECO:0000256" key="1">
    <source>
        <dbReference type="ARBA" id="ARBA00022723"/>
    </source>
</evidence>
<dbReference type="Proteomes" id="UP000321954">
    <property type="component" value="Chromosome"/>
</dbReference>
<dbReference type="PANTHER" id="PTHR11358">
    <property type="entry name" value="ARGINASE/AGMATINASE"/>
    <property type="match status" value="1"/>
</dbReference>
<comment type="similarity">
    <text evidence="5">Belongs to the arginase family.</text>
</comment>
<reference evidence="6 7" key="1">
    <citation type="submission" date="2019-08" db="EMBL/GenBank/DDBJ databases">
        <title>Antarcticibacterium arcticum sp. nov., a bacterium isolated from marine sediment of the Canadian Beaufort Sea.</title>
        <authorList>
            <person name="Lee Y.M."/>
            <person name="Baek K."/>
            <person name="Lee D.-H."/>
            <person name="Shin S.C."/>
            <person name="Jin Y.K."/>
            <person name="Park Y."/>
        </authorList>
    </citation>
    <scope>NUCLEOTIDE SEQUENCE [LARGE SCALE GENOMIC DNA]</scope>
    <source>
        <strain evidence="6 7">PAMC 28998</strain>
    </source>
</reference>
<name>A0A5B8YK19_9FLAO</name>
<gene>
    <name evidence="6" type="ORF">FK178_07130</name>
</gene>
<dbReference type="InterPro" id="IPR006035">
    <property type="entry name" value="Ureohydrolase"/>
</dbReference>
<keyword evidence="4" id="KW-0464">Manganese</keyword>
<dbReference type="Gene3D" id="3.40.800.10">
    <property type="entry name" value="Ureohydrolase domain"/>
    <property type="match status" value="1"/>
</dbReference>
<dbReference type="EMBL" id="CP042476">
    <property type="protein sequence ID" value="QED37508.1"/>
    <property type="molecule type" value="Genomic_DNA"/>
</dbReference>
<dbReference type="CDD" id="cd09988">
    <property type="entry name" value="Formimidoylglutamase"/>
    <property type="match status" value="1"/>
</dbReference>
<dbReference type="GO" id="GO:0008783">
    <property type="term" value="F:agmatinase activity"/>
    <property type="evidence" value="ECO:0007669"/>
    <property type="project" value="TreeGrafter"/>
</dbReference>